<dbReference type="PANTHER" id="PTHR45745:SF1">
    <property type="entry name" value="PHOSPHOGLUCOMUTASE 2B-RELATED"/>
    <property type="match status" value="1"/>
</dbReference>
<evidence type="ECO:0000313" key="16">
    <source>
        <dbReference type="EMBL" id="WFT73823.1"/>
    </source>
</evidence>
<dbReference type="SUPFAM" id="SSF53738">
    <property type="entry name" value="Phosphoglucomutase, first 3 domains"/>
    <property type="match status" value="3"/>
</dbReference>
<proteinExistence type="inferred from homology"/>
<keyword evidence="7 12" id="KW-0460">Magnesium</keyword>
<feature type="domain" description="Alpha-D-phosphohexomutase alpha/beta/alpha" evidence="15">
    <location>
        <begin position="324"/>
        <end position="446"/>
    </location>
</feature>
<comment type="pathway">
    <text evidence="2">Glycolipid metabolism; diglucosyl-diacylglycerol biosynthesis.</text>
</comment>
<dbReference type="Pfam" id="PF02879">
    <property type="entry name" value="PGM_PMM_II"/>
    <property type="match status" value="1"/>
</dbReference>
<dbReference type="InterPro" id="IPR005845">
    <property type="entry name" value="A-D-PHexomutase_a/b/a-II"/>
</dbReference>
<dbReference type="Pfam" id="PF02878">
    <property type="entry name" value="PGM_PMM_I"/>
    <property type="match status" value="1"/>
</dbReference>
<dbReference type="Proteomes" id="UP001221597">
    <property type="component" value="Chromosome"/>
</dbReference>
<dbReference type="PRINTS" id="PR00509">
    <property type="entry name" value="PGMPMM"/>
</dbReference>
<keyword evidence="8 16" id="KW-0413">Isomerase</keyword>
<dbReference type="InterPro" id="IPR016055">
    <property type="entry name" value="A-D-PHexomutase_a/b/a-I/II/III"/>
</dbReference>
<name>A0ABY8IX98_9BACI</name>
<comment type="pathway">
    <text evidence="3">Lipid metabolism.</text>
</comment>
<feature type="domain" description="Alpha-D-phosphohexomutase alpha/beta/alpha" evidence="14">
    <location>
        <begin position="208"/>
        <end position="315"/>
    </location>
</feature>
<organism evidence="16 17">
    <name type="scientific">Halobacillus naozhouensis</name>
    <dbReference type="NCBI Taxonomy" id="554880"/>
    <lineage>
        <taxon>Bacteria</taxon>
        <taxon>Bacillati</taxon>
        <taxon>Bacillota</taxon>
        <taxon>Bacilli</taxon>
        <taxon>Bacillales</taxon>
        <taxon>Bacillaceae</taxon>
        <taxon>Halobacillus</taxon>
    </lineage>
</organism>
<sequence length="571" mass="63787">MSWRQEYERWHSFASLDKNLRTQLDQIQGDEQSLEDAYYKNLEFGTGGMRGKLGAGTNRMNVYTIRRAAEGLAAYIEEREGQEKGVAIAYDSRYMSKEFAVETAKVLGNHDIQSYVFSSLRPTPELSFAVRYLGAAGGVVITASHNPPEYNGFKVYNGDGGQMPPEEAGTVIKFVDQVENELTVEVADQAELEQSGLLKWIDEDVDQAYLDELKTVNVNSEVTKTVEDFSVVFTPLHGTAKMLVEKGLSQIGLTNVHTVAEQAKPDPEFSTVASPNPEEHQAFEMAINKGKETNADILIATDPDADRLGIAVPDENEEYQVLTGNQTGALLLDYLLSQNKDLPSNGIMIKTIVTSEFGRVIANHYGVTSLDTLTGFKFIGEKIKEYEETDQHTFLFGYEESYGYLVKDFARDKDAVQAAMLSAEVAAYWKSKGKTLLQALEGLYKKHGYFLEDLQSLKMEGISGSQQITAIMDDFRENPLKEAGGLKVESVEDYTSSERTNANGEVETIHLPKANVLKFNLENDCWFCLRPSGTEPKIKFYYGVKTNSRRDSSELLEVVKESVNHKIQHHL</sequence>
<dbReference type="InterPro" id="IPR005844">
    <property type="entry name" value="A-D-PHexomutase_a/b/a-I"/>
</dbReference>
<dbReference type="PANTHER" id="PTHR45745">
    <property type="entry name" value="PHOSPHOMANNOMUTASE 45A"/>
    <property type="match status" value="1"/>
</dbReference>
<evidence type="ECO:0000256" key="7">
    <source>
        <dbReference type="ARBA" id="ARBA00022842"/>
    </source>
</evidence>
<dbReference type="EMBL" id="CP121671">
    <property type="protein sequence ID" value="WFT73823.1"/>
    <property type="molecule type" value="Genomic_DNA"/>
</dbReference>
<dbReference type="SUPFAM" id="SSF55957">
    <property type="entry name" value="Phosphoglucomutase, C-terminal domain"/>
    <property type="match status" value="1"/>
</dbReference>
<dbReference type="Gene3D" id="3.40.120.10">
    <property type="entry name" value="Alpha-D-Glucose-1,6-Bisphosphate, subunit A, domain 3"/>
    <property type="match status" value="3"/>
</dbReference>
<protein>
    <recommendedName>
        <fullName evidence="9">Phosphoglucomutase</fullName>
    </recommendedName>
    <alternativeName>
        <fullName evidence="11">Alpha-phosphoglucomutase</fullName>
    </alternativeName>
    <alternativeName>
        <fullName evidence="10">Glucose phosphomutase</fullName>
    </alternativeName>
</protein>
<evidence type="ECO:0000256" key="9">
    <source>
        <dbReference type="ARBA" id="ARBA00039995"/>
    </source>
</evidence>
<evidence type="ECO:0000256" key="8">
    <source>
        <dbReference type="ARBA" id="ARBA00023235"/>
    </source>
</evidence>
<evidence type="ECO:0000256" key="2">
    <source>
        <dbReference type="ARBA" id="ARBA00005164"/>
    </source>
</evidence>
<dbReference type="GO" id="GO:0016853">
    <property type="term" value="F:isomerase activity"/>
    <property type="evidence" value="ECO:0007669"/>
    <property type="project" value="UniProtKB-KW"/>
</dbReference>
<dbReference type="Gene3D" id="3.30.310.50">
    <property type="entry name" value="Alpha-D-phosphohexomutase, C-terminal domain"/>
    <property type="match status" value="1"/>
</dbReference>
<dbReference type="Pfam" id="PF02880">
    <property type="entry name" value="PGM_PMM_III"/>
    <property type="match status" value="1"/>
</dbReference>
<keyword evidence="5" id="KW-0597">Phosphoprotein</keyword>
<dbReference type="PROSITE" id="PS00710">
    <property type="entry name" value="PGM_PMM"/>
    <property type="match status" value="1"/>
</dbReference>
<dbReference type="InterPro" id="IPR036900">
    <property type="entry name" value="A-D-PHexomutase_C_sf"/>
</dbReference>
<keyword evidence="17" id="KW-1185">Reference proteome</keyword>
<evidence type="ECO:0000256" key="5">
    <source>
        <dbReference type="ARBA" id="ARBA00022553"/>
    </source>
</evidence>
<evidence type="ECO:0000259" key="13">
    <source>
        <dbReference type="Pfam" id="PF02878"/>
    </source>
</evidence>
<evidence type="ECO:0000256" key="10">
    <source>
        <dbReference type="ARBA" id="ARBA00041398"/>
    </source>
</evidence>
<comment type="similarity">
    <text evidence="4 12">Belongs to the phosphohexose mutase family.</text>
</comment>
<evidence type="ECO:0000256" key="3">
    <source>
        <dbReference type="ARBA" id="ARBA00005189"/>
    </source>
</evidence>
<evidence type="ECO:0000256" key="11">
    <source>
        <dbReference type="ARBA" id="ARBA00041467"/>
    </source>
</evidence>
<evidence type="ECO:0000256" key="12">
    <source>
        <dbReference type="RuleBase" id="RU004326"/>
    </source>
</evidence>
<reference evidence="16 17" key="1">
    <citation type="submission" date="2023-04" db="EMBL/GenBank/DDBJ databases">
        <title>Genome sequence of Halobacillus naozhouensis KACC 21980.</title>
        <authorList>
            <person name="Kim S."/>
            <person name="Heo J."/>
            <person name="Kwon S.-W."/>
        </authorList>
    </citation>
    <scope>NUCLEOTIDE SEQUENCE [LARGE SCALE GENOMIC DNA]</scope>
    <source>
        <strain evidence="16 17">KCTC 13234</strain>
    </source>
</reference>
<evidence type="ECO:0000256" key="4">
    <source>
        <dbReference type="ARBA" id="ARBA00010231"/>
    </source>
</evidence>
<gene>
    <name evidence="16" type="ORF">P9989_15810</name>
</gene>
<evidence type="ECO:0000256" key="1">
    <source>
        <dbReference type="ARBA" id="ARBA00001946"/>
    </source>
</evidence>
<evidence type="ECO:0000259" key="15">
    <source>
        <dbReference type="Pfam" id="PF02880"/>
    </source>
</evidence>
<dbReference type="InterPro" id="IPR005841">
    <property type="entry name" value="Alpha-D-phosphohexomutase_SF"/>
</dbReference>
<keyword evidence="6 12" id="KW-0479">Metal-binding</keyword>
<feature type="domain" description="Alpha-D-phosphohexomutase alpha/beta/alpha" evidence="13">
    <location>
        <begin position="43"/>
        <end position="179"/>
    </location>
</feature>
<dbReference type="InterPro" id="IPR016066">
    <property type="entry name" value="A-D-PHexomutase_CS"/>
</dbReference>
<comment type="cofactor">
    <cofactor evidence="1">
        <name>Mg(2+)</name>
        <dbReference type="ChEBI" id="CHEBI:18420"/>
    </cofactor>
</comment>
<evidence type="ECO:0000259" key="14">
    <source>
        <dbReference type="Pfam" id="PF02879"/>
    </source>
</evidence>
<accession>A0ABY8IX98</accession>
<evidence type="ECO:0000256" key="6">
    <source>
        <dbReference type="ARBA" id="ARBA00022723"/>
    </source>
</evidence>
<dbReference type="CDD" id="cd05799">
    <property type="entry name" value="PGM2"/>
    <property type="match status" value="1"/>
</dbReference>
<dbReference type="RefSeq" id="WP_283075830.1">
    <property type="nucleotide sequence ID" value="NZ_CP121671.1"/>
</dbReference>
<dbReference type="InterPro" id="IPR005846">
    <property type="entry name" value="A-D-PHexomutase_a/b/a-III"/>
</dbReference>
<evidence type="ECO:0000313" key="17">
    <source>
        <dbReference type="Proteomes" id="UP001221597"/>
    </source>
</evidence>